<proteinExistence type="predicted"/>
<dbReference type="Pfam" id="PF00629">
    <property type="entry name" value="MAM"/>
    <property type="match status" value="2"/>
</dbReference>
<comment type="caution">
    <text evidence="2">The sequence shown here is derived from an EMBL/GenBank/DDBJ whole genome shotgun (WGS) entry which is preliminary data.</text>
</comment>
<dbReference type="InterPro" id="IPR000998">
    <property type="entry name" value="MAM_dom"/>
</dbReference>
<dbReference type="AlphaFoldDB" id="A0A210QBR7"/>
<protein>
    <submittedName>
        <fullName evidence="2">MAM domain-containing protein 2</fullName>
    </submittedName>
</protein>
<dbReference type="Proteomes" id="UP000242188">
    <property type="component" value="Unassembled WGS sequence"/>
</dbReference>
<dbReference type="InterPro" id="IPR051560">
    <property type="entry name" value="MAM_domain-containing"/>
</dbReference>
<dbReference type="PANTHER" id="PTHR23282">
    <property type="entry name" value="APICAL ENDOSOMAL GLYCOPROTEIN PRECURSOR"/>
    <property type="match status" value="1"/>
</dbReference>
<dbReference type="PROSITE" id="PS50060">
    <property type="entry name" value="MAM_2"/>
    <property type="match status" value="2"/>
</dbReference>
<dbReference type="SMART" id="SM00137">
    <property type="entry name" value="MAM"/>
    <property type="match status" value="2"/>
</dbReference>
<evidence type="ECO:0000313" key="2">
    <source>
        <dbReference type="EMBL" id="OWF46170.1"/>
    </source>
</evidence>
<dbReference type="CDD" id="cd06263">
    <property type="entry name" value="MAM"/>
    <property type="match status" value="2"/>
</dbReference>
<dbReference type="PANTHER" id="PTHR23282:SF142">
    <property type="entry name" value="MAM DOMAIN-CONTAINING PROTEIN"/>
    <property type="match status" value="1"/>
</dbReference>
<dbReference type="EMBL" id="NEDP02004255">
    <property type="protein sequence ID" value="OWF46170.1"/>
    <property type="molecule type" value="Genomic_DNA"/>
</dbReference>
<keyword evidence="3" id="KW-1185">Reference proteome</keyword>
<dbReference type="OrthoDB" id="6102619at2759"/>
<feature type="domain" description="MAM" evidence="1">
    <location>
        <begin position="29"/>
        <end position="185"/>
    </location>
</feature>
<dbReference type="InterPro" id="IPR013320">
    <property type="entry name" value="ConA-like_dom_sf"/>
</dbReference>
<name>A0A210QBR7_MIZYE</name>
<gene>
    <name evidence="2" type="ORF">KP79_PYT14873</name>
</gene>
<reference evidence="2 3" key="1">
    <citation type="journal article" date="2017" name="Nat. Ecol. Evol.">
        <title>Scallop genome provides insights into evolution of bilaterian karyotype and development.</title>
        <authorList>
            <person name="Wang S."/>
            <person name="Zhang J."/>
            <person name="Jiao W."/>
            <person name="Li J."/>
            <person name="Xun X."/>
            <person name="Sun Y."/>
            <person name="Guo X."/>
            <person name="Huan P."/>
            <person name="Dong B."/>
            <person name="Zhang L."/>
            <person name="Hu X."/>
            <person name="Sun X."/>
            <person name="Wang J."/>
            <person name="Zhao C."/>
            <person name="Wang Y."/>
            <person name="Wang D."/>
            <person name="Huang X."/>
            <person name="Wang R."/>
            <person name="Lv J."/>
            <person name="Li Y."/>
            <person name="Zhang Z."/>
            <person name="Liu B."/>
            <person name="Lu W."/>
            <person name="Hui Y."/>
            <person name="Liang J."/>
            <person name="Zhou Z."/>
            <person name="Hou R."/>
            <person name="Li X."/>
            <person name="Liu Y."/>
            <person name="Li H."/>
            <person name="Ning X."/>
            <person name="Lin Y."/>
            <person name="Zhao L."/>
            <person name="Xing Q."/>
            <person name="Dou J."/>
            <person name="Li Y."/>
            <person name="Mao J."/>
            <person name="Guo H."/>
            <person name="Dou H."/>
            <person name="Li T."/>
            <person name="Mu C."/>
            <person name="Jiang W."/>
            <person name="Fu Q."/>
            <person name="Fu X."/>
            <person name="Miao Y."/>
            <person name="Liu J."/>
            <person name="Yu Q."/>
            <person name="Li R."/>
            <person name="Liao H."/>
            <person name="Li X."/>
            <person name="Kong Y."/>
            <person name="Jiang Z."/>
            <person name="Chourrout D."/>
            <person name="Li R."/>
            <person name="Bao Z."/>
        </authorList>
    </citation>
    <scope>NUCLEOTIDE SEQUENCE [LARGE SCALE GENOMIC DNA]</scope>
    <source>
        <strain evidence="2 3">PY_sf001</strain>
    </source>
</reference>
<organism evidence="2 3">
    <name type="scientific">Mizuhopecten yessoensis</name>
    <name type="common">Japanese scallop</name>
    <name type="synonym">Patinopecten yessoensis</name>
    <dbReference type="NCBI Taxonomy" id="6573"/>
    <lineage>
        <taxon>Eukaryota</taxon>
        <taxon>Metazoa</taxon>
        <taxon>Spiralia</taxon>
        <taxon>Lophotrochozoa</taxon>
        <taxon>Mollusca</taxon>
        <taxon>Bivalvia</taxon>
        <taxon>Autobranchia</taxon>
        <taxon>Pteriomorphia</taxon>
        <taxon>Pectinida</taxon>
        <taxon>Pectinoidea</taxon>
        <taxon>Pectinidae</taxon>
        <taxon>Mizuhopecten</taxon>
    </lineage>
</organism>
<evidence type="ECO:0000259" key="1">
    <source>
        <dbReference type="PROSITE" id="PS50060"/>
    </source>
</evidence>
<feature type="domain" description="MAM" evidence="1">
    <location>
        <begin position="206"/>
        <end position="363"/>
    </location>
</feature>
<dbReference type="SUPFAM" id="SSF49899">
    <property type="entry name" value="Concanavalin A-like lectins/glucanases"/>
    <property type="match status" value="2"/>
</dbReference>
<dbReference type="GO" id="GO:0016020">
    <property type="term" value="C:membrane"/>
    <property type="evidence" value="ECO:0007669"/>
    <property type="project" value="InterPro"/>
</dbReference>
<sequence length="437" mass="49135">MNEMTISSNSVGIFAIFMLNFFPDGLHGLSCDFDRGLCDWLQINRDQFDWKERFGRSPERTSGPLSDHTGNGSYVYVSGYDSQGPQSVAILSSPALYLSWPVTLSFWYHMNGVGIGNLSLLVTDKYGNQRTVWNKHGRQGPDWLQAILNLDTSAAKIEFVASAKYHYNAIIAVDDVIVNIEPVEIEVTLAPELHTTRGPTYTGEFPDCSFDQSLCMWQQSTSDELDWHRVQGSSPDRTSGPAADHTSGNGYYLLLMGHETRNLTWTAHLFSPLISVYDVTKMTFWFHMNGVGIGHLRLTKRTAETLEFVIWTMNGRQSSEWLKAEVSLRPGRYQLIFEASALFHYGSDLAVDDITMAPHPSFHWQMLVNTNYLKVIILYPEKICSVRRNIGSLSQQATITIYSDRSLRSGNLHIGDNIAEGITDNVHVPLFGLSFIG</sequence>
<accession>A0A210QBR7</accession>
<evidence type="ECO:0000313" key="3">
    <source>
        <dbReference type="Proteomes" id="UP000242188"/>
    </source>
</evidence>
<dbReference type="Gene3D" id="2.60.120.200">
    <property type="match status" value="2"/>
</dbReference>